<dbReference type="Gramene" id="evm.model.03.1331">
    <property type="protein sequence ID" value="cds.evm.model.03.1331"/>
    <property type="gene ID" value="evm.TU.03.1331"/>
</dbReference>
<protein>
    <submittedName>
        <fullName evidence="1">Uncharacterized protein</fullName>
    </submittedName>
</protein>
<sequence>MSLVGSGSRSVRSGLGSFKLASSWLNGVNNMVLRVWTDIPEDILTIQVIAPPEDKTKGRPRTSRIASKGEFPKKQYNCGVDN</sequence>
<name>A0A803P4V7_CANSA</name>
<accession>A0A803P4V7</accession>
<keyword evidence="2" id="KW-1185">Reference proteome</keyword>
<dbReference type="Proteomes" id="UP000596661">
    <property type="component" value="Chromosome 3"/>
</dbReference>
<dbReference type="AlphaFoldDB" id="A0A803P4V7"/>
<proteinExistence type="predicted"/>
<reference evidence="1" key="2">
    <citation type="submission" date="2021-03" db="UniProtKB">
        <authorList>
            <consortium name="EnsemblPlants"/>
        </authorList>
    </citation>
    <scope>IDENTIFICATION</scope>
</reference>
<evidence type="ECO:0000313" key="2">
    <source>
        <dbReference type="Proteomes" id="UP000596661"/>
    </source>
</evidence>
<reference evidence="1" key="1">
    <citation type="submission" date="2018-11" db="EMBL/GenBank/DDBJ databases">
        <authorList>
            <person name="Grassa J C."/>
        </authorList>
    </citation>
    <scope>NUCLEOTIDE SEQUENCE [LARGE SCALE GENOMIC DNA]</scope>
</reference>
<dbReference type="EnsemblPlants" id="evm.model.03.1331">
    <property type="protein sequence ID" value="cds.evm.model.03.1331"/>
    <property type="gene ID" value="evm.TU.03.1331"/>
</dbReference>
<organism evidence="1 2">
    <name type="scientific">Cannabis sativa</name>
    <name type="common">Hemp</name>
    <name type="synonym">Marijuana</name>
    <dbReference type="NCBI Taxonomy" id="3483"/>
    <lineage>
        <taxon>Eukaryota</taxon>
        <taxon>Viridiplantae</taxon>
        <taxon>Streptophyta</taxon>
        <taxon>Embryophyta</taxon>
        <taxon>Tracheophyta</taxon>
        <taxon>Spermatophyta</taxon>
        <taxon>Magnoliopsida</taxon>
        <taxon>eudicotyledons</taxon>
        <taxon>Gunneridae</taxon>
        <taxon>Pentapetalae</taxon>
        <taxon>rosids</taxon>
        <taxon>fabids</taxon>
        <taxon>Rosales</taxon>
        <taxon>Cannabaceae</taxon>
        <taxon>Cannabis</taxon>
    </lineage>
</organism>
<dbReference type="EMBL" id="UZAU01000295">
    <property type="status" value="NOT_ANNOTATED_CDS"/>
    <property type="molecule type" value="Genomic_DNA"/>
</dbReference>
<evidence type="ECO:0000313" key="1">
    <source>
        <dbReference type="EnsemblPlants" id="cds.evm.model.03.1331"/>
    </source>
</evidence>